<accession>A0A0F6Z5V1</accession>
<feature type="transmembrane region" description="Helical" evidence="1">
    <location>
        <begin position="6"/>
        <end position="30"/>
    </location>
</feature>
<keyword evidence="1" id="KW-0472">Membrane</keyword>
<evidence type="ECO:0000313" key="2">
    <source>
        <dbReference type="EMBL" id="AKF27877.1"/>
    </source>
</evidence>
<evidence type="ECO:0000256" key="1">
    <source>
        <dbReference type="SAM" id="Phobius"/>
    </source>
</evidence>
<dbReference type="EMBL" id="CP011309">
    <property type="protein sequence ID" value="AKF27877.1"/>
    <property type="molecule type" value="Genomic_DNA"/>
</dbReference>
<protein>
    <submittedName>
        <fullName evidence="2">Uncharacterized protein</fullName>
    </submittedName>
</protein>
<dbReference type="AlphaFoldDB" id="A0A0F6Z5V1"/>
<feature type="transmembrane region" description="Helical" evidence="1">
    <location>
        <begin position="118"/>
        <end position="139"/>
    </location>
</feature>
<proteinExistence type="predicted"/>
<dbReference type="PATRIC" id="fig|92706.3.peg.2118"/>
<feature type="transmembrane region" description="Helical" evidence="1">
    <location>
        <begin position="42"/>
        <end position="61"/>
    </location>
</feature>
<dbReference type="Proteomes" id="UP000034037">
    <property type="component" value="Chromosome"/>
</dbReference>
<organism evidence="2 3">
    <name type="scientific">[Brevibacterium] flavum</name>
    <dbReference type="NCBI Taxonomy" id="92706"/>
    <lineage>
        <taxon>Bacteria</taxon>
        <taxon>Bacillati</taxon>
        <taxon>Actinomycetota</taxon>
        <taxon>Actinomycetes</taxon>
        <taxon>Mycobacteriales</taxon>
        <taxon>Corynebacteriaceae</taxon>
        <taxon>Corynebacterium</taxon>
    </lineage>
</organism>
<evidence type="ECO:0000313" key="3">
    <source>
        <dbReference type="Proteomes" id="UP000034037"/>
    </source>
</evidence>
<keyword evidence="1" id="KW-0812">Transmembrane</keyword>
<dbReference type="RefSeq" id="WP_003861959.1">
    <property type="nucleotide sequence ID" value="NZ_CP011309.1"/>
</dbReference>
<dbReference type="HOGENOM" id="CLU_1923225_0_0_11"/>
<sequence length="140" mass="15528">MFPIGFFAGVVLIFLGATAGLGIASLAKWCQHRSQDFPEKKVTTHIVLQSTSIVMWVVFMVFMQPWIAWLTFATITVGQVFGDLLMFSSYRARHRVPKVGSYVAVAKDVLSFSRPIPALHAIIGALGWFGMFAVCLWSTL</sequence>
<keyword evidence="3" id="KW-1185">Reference proteome</keyword>
<gene>
    <name evidence="2" type="ORF">YH66_10095</name>
</gene>
<keyword evidence="1" id="KW-1133">Transmembrane helix</keyword>
<name>A0A0F6Z5V1_9CORY</name>
<reference evidence="2 3" key="1">
    <citation type="submission" date="2015-04" db="EMBL/GenBank/DDBJ databases">
        <title>Complete Genome Sequence of Brevibacterium flavum ATCC 15168.</title>
        <authorList>
            <person name="Ahn J."/>
            <person name="Park G."/>
            <person name="Jeon W."/>
            <person name="Jang Y."/>
            <person name="Jang M."/>
            <person name="Lee H."/>
            <person name="Lee H."/>
        </authorList>
    </citation>
    <scope>NUCLEOTIDE SEQUENCE [LARGE SCALE GENOMIC DNA]</scope>
    <source>
        <strain evidence="2 3">ATCC 15168</strain>
    </source>
</reference>